<reference evidence="2" key="1">
    <citation type="submission" date="2018-09" db="EMBL/GenBank/DDBJ databases">
        <authorList>
            <person name="Kim I."/>
        </authorList>
    </citation>
    <scope>NUCLEOTIDE SEQUENCE [LARGE SCALE GENOMIC DNA]</scope>
    <source>
        <strain evidence="2">DD4a</strain>
    </source>
</reference>
<dbReference type="OrthoDB" id="5123983at2"/>
<dbReference type="RefSeq" id="WP_119483554.1">
    <property type="nucleotide sequence ID" value="NZ_QXTG01000003.1"/>
</dbReference>
<proteinExistence type="predicted"/>
<keyword evidence="2" id="KW-1185">Reference proteome</keyword>
<sequence length="101" mass="10517">MAIPEAGRLAGHVLLDAVAAWDPSAELEVNGRALNLALERLGEIGAVEVHVDNAARSIQTDASNLVGPAVQLLLHAVQLAALRGPSEQVVIADLRRGLDAD</sequence>
<organism evidence="1 2">
    <name type="scientific">Amnibacterium setariae</name>
    <dbReference type="NCBI Taxonomy" id="2306585"/>
    <lineage>
        <taxon>Bacteria</taxon>
        <taxon>Bacillati</taxon>
        <taxon>Actinomycetota</taxon>
        <taxon>Actinomycetes</taxon>
        <taxon>Micrococcales</taxon>
        <taxon>Microbacteriaceae</taxon>
        <taxon>Amnibacterium</taxon>
    </lineage>
</organism>
<protein>
    <submittedName>
        <fullName evidence="1">Uncharacterized protein</fullName>
    </submittedName>
</protein>
<evidence type="ECO:0000313" key="1">
    <source>
        <dbReference type="EMBL" id="RIX26479.1"/>
    </source>
</evidence>
<dbReference type="Proteomes" id="UP000265742">
    <property type="component" value="Unassembled WGS sequence"/>
</dbReference>
<evidence type="ECO:0000313" key="2">
    <source>
        <dbReference type="Proteomes" id="UP000265742"/>
    </source>
</evidence>
<dbReference type="EMBL" id="QXTG01000003">
    <property type="protein sequence ID" value="RIX26479.1"/>
    <property type="molecule type" value="Genomic_DNA"/>
</dbReference>
<comment type="caution">
    <text evidence="1">The sequence shown here is derived from an EMBL/GenBank/DDBJ whole genome shotgun (WGS) entry which is preliminary data.</text>
</comment>
<accession>A0A3A1TXP2</accession>
<name>A0A3A1TXP2_9MICO</name>
<dbReference type="AlphaFoldDB" id="A0A3A1TXP2"/>
<gene>
    <name evidence="1" type="ORF">D1781_16215</name>
</gene>